<keyword evidence="8" id="KW-1185">Reference proteome</keyword>
<evidence type="ECO:0000256" key="4">
    <source>
        <dbReference type="ARBA" id="ARBA00022840"/>
    </source>
</evidence>
<dbReference type="GO" id="GO:0004527">
    <property type="term" value="F:exonuclease activity"/>
    <property type="evidence" value="ECO:0007669"/>
    <property type="project" value="UniProtKB-KW"/>
</dbReference>
<evidence type="ECO:0000256" key="3">
    <source>
        <dbReference type="ARBA" id="ARBA00022806"/>
    </source>
</evidence>
<feature type="region of interest" description="Disordered" evidence="5">
    <location>
        <begin position="153"/>
        <end position="173"/>
    </location>
</feature>
<feature type="compositionally biased region" description="Basic and acidic residues" evidence="5">
    <location>
        <begin position="157"/>
        <end position="173"/>
    </location>
</feature>
<dbReference type="InterPro" id="IPR027417">
    <property type="entry name" value="P-loop_NTPase"/>
</dbReference>
<keyword evidence="2" id="KW-0378">Hydrolase</keyword>
<dbReference type="SUPFAM" id="SSF52540">
    <property type="entry name" value="P-loop containing nucleoside triphosphate hydrolases"/>
    <property type="match status" value="1"/>
</dbReference>
<keyword evidence="7" id="KW-0269">Exonuclease</keyword>
<dbReference type="CDD" id="cd18807">
    <property type="entry name" value="SF1_C_UvrD"/>
    <property type="match status" value="1"/>
</dbReference>
<gene>
    <name evidence="7" type="ORF">ACFL6M_02280</name>
</gene>
<evidence type="ECO:0000313" key="8">
    <source>
        <dbReference type="Proteomes" id="UP001593833"/>
    </source>
</evidence>
<keyword evidence="1" id="KW-0547">Nucleotide-binding</keyword>
<keyword evidence="4" id="KW-0067">ATP-binding</keyword>
<dbReference type="InterPro" id="IPR014017">
    <property type="entry name" value="DNA_helicase_UvrD-like_C"/>
</dbReference>
<accession>A0ABV6YJ79</accession>
<evidence type="ECO:0000259" key="6">
    <source>
        <dbReference type="Pfam" id="PF13361"/>
    </source>
</evidence>
<feature type="domain" description="UvrD-like helicase C-terminal" evidence="6">
    <location>
        <begin position="2"/>
        <end position="108"/>
    </location>
</feature>
<protein>
    <submittedName>
        <fullName evidence="7">3'-5' exonuclease</fullName>
    </submittedName>
</protein>
<keyword evidence="7" id="KW-0540">Nuclease</keyword>
<evidence type="ECO:0000256" key="2">
    <source>
        <dbReference type="ARBA" id="ARBA00022801"/>
    </source>
</evidence>
<evidence type="ECO:0000256" key="1">
    <source>
        <dbReference type="ARBA" id="ARBA00022741"/>
    </source>
</evidence>
<dbReference type="Proteomes" id="UP001593833">
    <property type="component" value="Unassembled WGS sequence"/>
</dbReference>
<comment type="caution">
    <text evidence="7">The sequence shown here is derived from an EMBL/GenBank/DDBJ whole genome shotgun (WGS) entry which is preliminary data.</text>
</comment>
<dbReference type="Pfam" id="PF13361">
    <property type="entry name" value="UvrD_C"/>
    <property type="match status" value="1"/>
</dbReference>
<sequence length="240" mass="26615">ERFENVGELIEGARLFSSSFAGGLREYLDQVSLLSDLDNVKSNGDYVTLMTAHNAKGLEFPRVFVTGLEDGLFPHVSAFDDRAEMDEERRLFYVACTRAMDKLTLSACAVRRRVTAAAGGVSRFMGEVSTELYDESELRSSSWASPRVRTRTPSWGDHLRRVRAPDSDGGPRKRDVLEDVSVHAADSLENPLVGRRVFHATFGPGIVVAAEGTGNRARVSVRFHSGQVKKVLHGYLEWEP</sequence>
<dbReference type="InterPro" id="IPR000212">
    <property type="entry name" value="DNA_helicase_UvrD/REP"/>
</dbReference>
<evidence type="ECO:0000256" key="5">
    <source>
        <dbReference type="SAM" id="MobiDB-lite"/>
    </source>
</evidence>
<feature type="non-terminal residue" evidence="7">
    <location>
        <position position="1"/>
    </location>
</feature>
<name>A0ABV6YJ79_UNCEI</name>
<dbReference type="PANTHER" id="PTHR11070">
    <property type="entry name" value="UVRD / RECB / PCRA DNA HELICASE FAMILY MEMBER"/>
    <property type="match status" value="1"/>
</dbReference>
<organism evidence="7 8">
    <name type="scientific">Eiseniibacteriota bacterium</name>
    <dbReference type="NCBI Taxonomy" id="2212470"/>
    <lineage>
        <taxon>Bacteria</taxon>
        <taxon>Candidatus Eiseniibacteriota</taxon>
    </lineage>
</organism>
<evidence type="ECO:0000313" key="7">
    <source>
        <dbReference type="EMBL" id="MFC1572403.1"/>
    </source>
</evidence>
<proteinExistence type="predicted"/>
<keyword evidence="3" id="KW-0347">Helicase</keyword>
<dbReference type="PANTHER" id="PTHR11070:SF2">
    <property type="entry name" value="ATP-DEPENDENT DNA HELICASE SRS2"/>
    <property type="match status" value="1"/>
</dbReference>
<dbReference type="Gene3D" id="3.40.50.300">
    <property type="entry name" value="P-loop containing nucleotide triphosphate hydrolases"/>
    <property type="match status" value="1"/>
</dbReference>
<reference evidence="7 8" key="1">
    <citation type="submission" date="2024-09" db="EMBL/GenBank/DDBJ databases">
        <authorList>
            <person name="D'Angelo T."/>
        </authorList>
    </citation>
    <scope>NUCLEOTIDE SEQUENCE [LARGE SCALE GENOMIC DNA]</scope>
    <source>
        <strain evidence="7">SAG AM-320-E07</strain>
    </source>
</reference>
<dbReference type="Gene3D" id="1.10.486.10">
    <property type="entry name" value="PCRA, domain 4"/>
    <property type="match status" value="1"/>
</dbReference>
<dbReference type="EMBL" id="JBHPKH010000015">
    <property type="protein sequence ID" value="MFC1572403.1"/>
    <property type="molecule type" value="Genomic_DNA"/>
</dbReference>